<evidence type="ECO:0000313" key="2">
    <source>
        <dbReference type="Proteomes" id="UP001301152"/>
    </source>
</evidence>
<sequence length="100" mass="11377">MSERWWGEENRFIDNFQAIEETSKIVCPDQLSLQGAGSAQWLPTEYLARGNSSSVDPLKGENLMALHRTSRLSVRASPAELERWNYIAHQHGHATTAHWT</sequence>
<gene>
    <name evidence="1" type="ORF">OQ497_03430</name>
</gene>
<dbReference type="Proteomes" id="UP001301152">
    <property type="component" value="Unassembled WGS sequence"/>
</dbReference>
<keyword evidence="2" id="KW-1185">Reference proteome</keyword>
<comment type="caution">
    <text evidence="1">The sequence shown here is derived from an EMBL/GenBank/DDBJ whole genome shotgun (WGS) entry which is preliminary data.</text>
</comment>
<evidence type="ECO:0000313" key="1">
    <source>
        <dbReference type="EMBL" id="MCX2563022.1"/>
    </source>
</evidence>
<organism evidence="1 2">
    <name type="scientific">Acetobacter thailandicus</name>
    <dbReference type="NCBI Taxonomy" id="1502842"/>
    <lineage>
        <taxon>Bacteria</taxon>
        <taxon>Pseudomonadati</taxon>
        <taxon>Pseudomonadota</taxon>
        <taxon>Alphaproteobacteria</taxon>
        <taxon>Acetobacterales</taxon>
        <taxon>Acetobacteraceae</taxon>
        <taxon>Acetobacter</taxon>
    </lineage>
</organism>
<accession>A0ABT3QCK4</accession>
<dbReference type="RefSeq" id="WP_173560280.1">
    <property type="nucleotide sequence ID" value="NZ_JAPIUZ010000001.1"/>
</dbReference>
<dbReference type="EMBL" id="JAPIUZ010000001">
    <property type="protein sequence ID" value="MCX2563022.1"/>
    <property type="molecule type" value="Genomic_DNA"/>
</dbReference>
<name>A0ABT3QCK4_9PROT</name>
<proteinExistence type="predicted"/>
<protein>
    <submittedName>
        <fullName evidence="1">Uncharacterized protein</fullName>
    </submittedName>
</protein>
<reference evidence="1 2" key="1">
    <citation type="submission" date="2022-11" db="EMBL/GenBank/DDBJ databases">
        <title>Genome sequencing of Acetobacter type strain.</title>
        <authorList>
            <person name="Heo J."/>
            <person name="Lee D."/>
            <person name="Han B.-H."/>
            <person name="Hong S.-B."/>
            <person name="Kwon S.-W."/>
        </authorList>
    </citation>
    <scope>NUCLEOTIDE SEQUENCE [LARGE SCALE GENOMIC DNA]</scope>
    <source>
        <strain evidence="1 2">KACC 21253</strain>
    </source>
</reference>